<dbReference type="CDD" id="cd00093">
    <property type="entry name" value="HTH_XRE"/>
    <property type="match status" value="1"/>
</dbReference>
<dbReference type="EMBL" id="JBHSIS010000010">
    <property type="protein sequence ID" value="MFC4856588.1"/>
    <property type="molecule type" value="Genomic_DNA"/>
</dbReference>
<keyword evidence="3" id="KW-1185">Reference proteome</keyword>
<accession>A0ABV9S6T9</accession>
<dbReference type="SUPFAM" id="SSF47413">
    <property type="entry name" value="lambda repressor-like DNA-binding domains"/>
    <property type="match status" value="1"/>
</dbReference>
<comment type="caution">
    <text evidence="2">The sequence shown here is derived from an EMBL/GenBank/DDBJ whole genome shotgun (WGS) entry which is preliminary data.</text>
</comment>
<dbReference type="Gene3D" id="1.10.260.40">
    <property type="entry name" value="lambda repressor-like DNA-binding domains"/>
    <property type="match status" value="1"/>
</dbReference>
<dbReference type="InterPro" id="IPR010982">
    <property type="entry name" value="Lambda_DNA-bd_dom_sf"/>
</dbReference>
<gene>
    <name evidence="2" type="ORF">ACFPCV_24045</name>
</gene>
<dbReference type="InterPro" id="IPR043917">
    <property type="entry name" value="DUF5753"/>
</dbReference>
<dbReference type="PROSITE" id="PS50943">
    <property type="entry name" value="HTH_CROC1"/>
    <property type="match status" value="1"/>
</dbReference>
<dbReference type="Pfam" id="PF13560">
    <property type="entry name" value="HTH_31"/>
    <property type="match status" value="1"/>
</dbReference>
<dbReference type="RefSeq" id="WP_378058550.1">
    <property type="nucleotide sequence ID" value="NZ_JBHSIS010000010.1"/>
</dbReference>
<name>A0ABV9S6T9_9PSEU</name>
<evidence type="ECO:0000313" key="2">
    <source>
        <dbReference type="EMBL" id="MFC4856588.1"/>
    </source>
</evidence>
<dbReference type="Proteomes" id="UP001595859">
    <property type="component" value="Unassembled WGS sequence"/>
</dbReference>
<dbReference type="SMART" id="SM00530">
    <property type="entry name" value="HTH_XRE"/>
    <property type="match status" value="1"/>
</dbReference>
<reference evidence="3" key="1">
    <citation type="journal article" date="2019" name="Int. J. Syst. Evol. Microbiol.">
        <title>The Global Catalogue of Microorganisms (GCM) 10K type strain sequencing project: providing services to taxonomists for standard genome sequencing and annotation.</title>
        <authorList>
            <consortium name="The Broad Institute Genomics Platform"/>
            <consortium name="The Broad Institute Genome Sequencing Center for Infectious Disease"/>
            <person name="Wu L."/>
            <person name="Ma J."/>
        </authorList>
    </citation>
    <scope>NUCLEOTIDE SEQUENCE [LARGE SCALE GENOMIC DNA]</scope>
    <source>
        <strain evidence="3">ZS-22-S1</strain>
    </source>
</reference>
<organism evidence="2 3">
    <name type="scientific">Actinophytocola glycyrrhizae</name>
    <dbReference type="NCBI Taxonomy" id="2044873"/>
    <lineage>
        <taxon>Bacteria</taxon>
        <taxon>Bacillati</taxon>
        <taxon>Actinomycetota</taxon>
        <taxon>Actinomycetes</taxon>
        <taxon>Pseudonocardiales</taxon>
        <taxon>Pseudonocardiaceae</taxon>
    </lineage>
</organism>
<feature type="domain" description="HTH cro/C1-type" evidence="1">
    <location>
        <begin position="17"/>
        <end position="71"/>
    </location>
</feature>
<protein>
    <submittedName>
        <fullName evidence="2">Helix-turn-helix domain-containing protein</fullName>
    </submittedName>
</protein>
<proteinExistence type="predicted"/>
<evidence type="ECO:0000313" key="3">
    <source>
        <dbReference type="Proteomes" id="UP001595859"/>
    </source>
</evidence>
<evidence type="ECO:0000259" key="1">
    <source>
        <dbReference type="PROSITE" id="PS50943"/>
    </source>
</evidence>
<dbReference type="Pfam" id="PF19054">
    <property type="entry name" value="DUF5753"/>
    <property type="match status" value="1"/>
</dbReference>
<sequence>MGVARPTFERRQLGLTLRRLRDQAGKPQQVAADLLEKTRTRIVQLEDGTATVSQEELVKLLDCYGVTGDERVTVLELGAQARRRQKRRVHVDHLPDAYQRFADLEASASEINWFETGIIPGLLQSPSYMRAVFAECEGVWWDENDSQGHDRLAYRLERQTRLLESDERRIFRFVVTQDALRANLGSPEVMEEQRSHLLALLDAHRDLTVRVLPNDAYPNPARGRGLWIFGFGDRAAPVGYSPAAHGPSAYHDDEADTSRMLRAFYRIWEQSLSRSESRRAIEGIAKE</sequence>
<dbReference type="InterPro" id="IPR001387">
    <property type="entry name" value="Cro/C1-type_HTH"/>
</dbReference>